<dbReference type="InterPro" id="IPR002110">
    <property type="entry name" value="Ankyrin_rpt"/>
</dbReference>
<evidence type="ECO:0000256" key="2">
    <source>
        <dbReference type="SAM" id="MobiDB-lite"/>
    </source>
</evidence>
<feature type="compositionally biased region" description="Basic and acidic residues" evidence="2">
    <location>
        <begin position="1490"/>
        <end position="1502"/>
    </location>
</feature>
<dbReference type="Gene3D" id="1.25.40.20">
    <property type="entry name" value="Ankyrin repeat-containing domain"/>
    <property type="match status" value="1"/>
</dbReference>
<dbReference type="InterPro" id="IPR003593">
    <property type="entry name" value="AAA+_ATPase"/>
</dbReference>
<dbReference type="RefSeq" id="XP_018133788.2">
    <property type="nucleotide sequence ID" value="XM_018271289.2"/>
</dbReference>
<feature type="region of interest" description="Disordered" evidence="2">
    <location>
        <begin position="281"/>
        <end position="339"/>
    </location>
</feature>
<feature type="region of interest" description="Disordered" evidence="2">
    <location>
        <begin position="754"/>
        <end position="792"/>
    </location>
</feature>
<feature type="repeat" description="ANK" evidence="1">
    <location>
        <begin position="1826"/>
        <end position="1858"/>
    </location>
</feature>
<dbReference type="InterPro" id="IPR003959">
    <property type="entry name" value="ATPase_AAA_core"/>
</dbReference>
<feature type="domain" description="AAA+ ATPase" evidence="3">
    <location>
        <begin position="662"/>
        <end position="860"/>
    </location>
</feature>
<dbReference type="PROSITE" id="PS50297">
    <property type="entry name" value="ANK_REP_REGION"/>
    <property type="match status" value="3"/>
</dbReference>
<name>A0A1B8GW42_9PEZI</name>
<keyword evidence="1" id="KW-0040">ANK repeat</keyword>
<dbReference type="GO" id="GO:0005634">
    <property type="term" value="C:nucleus"/>
    <property type="evidence" value="ECO:0007669"/>
    <property type="project" value="TreeGrafter"/>
</dbReference>
<evidence type="ECO:0000259" key="3">
    <source>
        <dbReference type="SMART" id="SM00382"/>
    </source>
</evidence>
<feature type="compositionally biased region" description="Acidic residues" evidence="2">
    <location>
        <begin position="616"/>
        <end position="631"/>
    </location>
</feature>
<sequence length="2021" mass="223255">MAAVTARTMVDTNERKKTIHPFFGKSNSSNPASTPPSDLPHTARPGTAEPSTHTPPSASLDHVHDNVWPTPLEPRPRQSEGAVLPTTVHQNSEGMETDLNESRRKRRKTTPPEDNSDRNYYPKLENSATPRDLNGGILPPYYGVLGGAVENNGNVPRGLGFENAHGAPFLTHGFEGRADYNLNTLEAVRPNTINTMSKGEQATLEPVGKPMDPILCNEKPKKILHFNIKTGTIGSPPKRSIKDQAPSKGRKNRKSLVITLKYGSDTGSRLSVGNKIDHILSTTKPVQGPPKQKLEVETRPVKANTTKSPHPFFLGKTAMKPNRSGSNNTSAEPAASAPQQAALFRAPATGRLLPTPSGPPPNSSSFAAFGNSNSLMKFPGAVEPIWPPSGMTHIRGLENDPSPTPMGEPSTLLKSENHKSKYTASEATANEDILNVIAAKLEINAVRKELKDLSANHFNAPDRCLRVPERHFESGYKLQRRIRPQLKSAVTSGRFTDDYSEDELSRDSLGSSPHPVINKLFGSIPTTLSAFDKSQYQTQSWIHKYAPHSAAEVLQNGREAFILKEWLQSLTVIAVDTKVADSSNTRASPGPVKAEKDGGGKKKRKSKKLEDFIVSSDDEANDMDEVSESDEESPRGGLGRPKKTVIRHGDLKSMNSKQPNKLLNAVVISGPNGCGKTAAVYAVAKELGFEVFEINSSSRRSGKDILEKVGDMTRNHLVQQTQEQKLDDCEDLQRASDALDADLKSGRQVTMKTFFKSTARKAKEPKAKKGKPDSETASHSTDPTPAKKPKQQKQSLILLEEVDILFEEDKQFWATVLTLISQSKRPIIMTCNDESLVLNQLLPLHAIIRFAPPSVDLAVDYMLLVAANEGHALKRPAVTALYKAQKFDLRATMTDLEFWCQIGVGDQRGGFDWFYPRLPAGIDKDSHGNTVRVVSEDTYRNGMGWLGRDSLCDPSGINDIEEEIIKQTWNGWELDAGDWHTTLDLSSYASKPVELSKKKRLKALQSYDIFTDAMSAADLCATGTLDSSNYILLDTTDPPISAKTLADLPIGSTFLAATPLSPPPLPLVLSGTLKSLARSYANNSLPRPIRTGLSPVTEPQLLTHITQSRSSPPGGISRAHYSLAFDPLGIPEKPLFPPPHLEASCVDRPMALLATDIAPYVRGIVACDARAARERVKAGNLLETVHGYLERTRAVLESLASSKSALPSPDLSHVHSVVKSLEGEVGELARMIEAVVRQMLSADSRRRKIMPALKWRHHRRDIIRRRDKVRQIRTALAEAVMLLQPDQSLQQAALVLEIKEVSELGFDKINKLLDQATKSFQEAINKISQQVAEGPAISQTNISVRQHTESSIAVLQVLKEASQANHGVRSRLEAINPTTNVPSHVGDYSLITQKCISRLSSIKHIMSQKLEQLEELQPSQTTFGDTEIHTNIQSILKEYEYDAARLQEAVDHLSIQKPPHLSLAAVSSPTTAQSLGLGQVTSSSNEDEEISPREKPKHDDRMANLSRNPETTLLQVQATLNRLCPKTCRCDCHKMGNMKTPGLVSSIVGQFLISYNSYPIWFPRVCSHPSCLNHSQSSIRLNYIFPQWIIRRAVSFSVSWKNSLDSQGASMHLKVPRVIPETHDVWAAITNNNISRLQYLFAQKEVLPTDISQRGESLLLAALRYYKCWPTARFLIDFPHDSIHLDDTGSSPHAMAKWRLVVDEKDLHEDAAHIYHRIIDQSEEYSHTTVLHDAVLGYQNMSLTTALELDPSSINMIDDCGCTPLHWAAWKNDISAVRLLLSWKADLDLRDFEGRTALSIAVAATKLQCAEILIEAGTDVNAKDKWNWTPLFLATREQSVEMVKLLLSNGANPQAMDDDKDTALSSPIYARSVVENTVLVKMYAELVSAGGDMDFPNNDGRTPIMKTIRANKPGMFRALWLNGAGLDLIDLHGQSVLHLAGMYSNLEIIVELQKAEICVDPNLKDEQGQTAVDYFRERTNTPMHALKGDQTKPSEQEILEFEALIEKTRARYGEWIWSKQA</sequence>
<dbReference type="STRING" id="342668.A0A1B8GW42"/>
<dbReference type="Pfam" id="PF12796">
    <property type="entry name" value="Ank_2"/>
    <property type="match status" value="1"/>
</dbReference>
<dbReference type="GO" id="GO:0016887">
    <property type="term" value="F:ATP hydrolysis activity"/>
    <property type="evidence" value="ECO:0007669"/>
    <property type="project" value="InterPro"/>
</dbReference>
<dbReference type="PANTHER" id="PTHR23389">
    <property type="entry name" value="CHROMOSOME TRANSMISSION FIDELITY FACTOR 18"/>
    <property type="match status" value="1"/>
</dbReference>
<feature type="repeat" description="ANK" evidence="1">
    <location>
        <begin position="1793"/>
        <end position="1825"/>
    </location>
</feature>
<evidence type="ECO:0000256" key="1">
    <source>
        <dbReference type="PROSITE-ProRule" id="PRU00023"/>
    </source>
</evidence>
<dbReference type="GeneID" id="28835157"/>
<dbReference type="SUPFAM" id="SSF48403">
    <property type="entry name" value="Ankyrin repeat"/>
    <property type="match status" value="1"/>
</dbReference>
<keyword evidence="5" id="KW-1185">Reference proteome</keyword>
<feature type="region of interest" description="Disordered" evidence="2">
    <location>
        <begin position="1474"/>
        <end position="1503"/>
    </location>
</feature>
<dbReference type="SMART" id="SM00382">
    <property type="entry name" value="AAA"/>
    <property type="match status" value="1"/>
</dbReference>
<feature type="region of interest" description="Disordered" evidence="2">
    <location>
        <begin position="229"/>
        <end position="255"/>
    </location>
</feature>
<gene>
    <name evidence="4" type="ORF">VE01_01771</name>
</gene>
<dbReference type="Pfam" id="PF00004">
    <property type="entry name" value="AAA"/>
    <property type="match status" value="1"/>
</dbReference>
<dbReference type="InterPro" id="IPR036770">
    <property type="entry name" value="Ankyrin_rpt-contain_sf"/>
</dbReference>
<feature type="compositionally biased region" description="Low complexity" evidence="2">
    <location>
        <begin position="330"/>
        <end position="339"/>
    </location>
</feature>
<dbReference type="Gene3D" id="3.40.50.300">
    <property type="entry name" value="P-loop containing nucleotide triphosphate hydrolases"/>
    <property type="match status" value="1"/>
</dbReference>
<reference evidence="4 5" key="1">
    <citation type="submission" date="2016-03" db="EMBL/GenBank/DDBJ databases">
        <title>Comparative genomics of Pseudogymnoascus destructans, the fungus causing white-nose syndrome of bats.</title>
        <authorList>
            <person name="Palmer J.M."/>
            <person name="Drees K.P."/>
            <person name="Foster J.T."/>
            <person name="Lindner D.L."/>
        </authorList>
    </citation>
    <scope>NUCLEOTIDE SEQUENCE [LARGE SCALE GENOMIC DNA]</scope>
    <source>
        <strain evidence="4 5">UAMH 10579</strain>
    </source>
</reference>
<dbReference type="SUPFAM" id="SSF52540">
    <property type="entry name" value="P-loop containing nucleoside triphosphate hydrolases"/>
    <property type="match status" value="1"/>
</dbReference>
<accession>A0A1B8GW42</accession>
<organism evidence="4 5">
    <name type="scientific">Pseudogymnoascus verrucosus</name>
    <dbReference type="NCBI Taxonomy" id="342668"/>
    <lineage>
        <taxon>Eukaryota</taxon>
        <taxon>Fungi</taxon>
        <taxon>Dikarya</taxon>
        <taxon>Ascomycota</taxon>
        <taxon>Pezizomycotina</taxon>
        <taxon>Leotiomycetes</taxon>
        <taxon>Thelebolales</taxon>
        <taxon>Thelebolaceae</taxon>
        <taxon>Pseudogymnoascus</taxon>
    </lineage>
</organism>
<evidence type="ECO:0000313" key="5">
    <source>
        <dbReference type="Proteomes" id="UP000091956"/>
    </source>
</evidence>
<dbReference type="InterPro" id="IPR027417">
    <property type="entry name" value="P-loop_NTPase"/>
</dbReference>
<feature type="compositionally biased region" description="Polar residues" evidence="2">
    <location>
        <begin position="1474"/>
        <end position="1484"/>
    </location>
</feature>
<dbReference type="PROSITE" id="PS50088">
    <property type="entry name" value="ANK_REPEAT"/>
    <property type="match status" value="3"/>
</dbReference>
<dbReference type="GO" id="GO:0005524">
    <property type="term" value="F:ATP binding"/>
    <property type="evidence" value="ECO:0007669"/>
    <property type="project" value="InterPro"/>
</dbReference>
<dbReference type="SMART" id="SM00248">
    <property type="entry name" value="ANK"/>
    <property type="match status" value="5"/>
</dbReference>
<evidence type="ECO:0000313" key="4">
    <source>
        <dbReference type="EMBL" id="OBU00056.2"/>
    </source>
</evidence>
<dbReference type="PANTHER" id="PTHR23389:SF21">
    <property type="entry name" value="ATPASE FAMILY AAA DOMAIN-CONTAINING PROTEIN 5"/>
    <property type="match status" value="1"/>
</dbReference>
<reference evidence="5" key="2">
    <citation type="journal article" date="2018" name="Nat. Commun.">
        <title>Extreme sensitivity to ultraviolet light in the fungal pathogen causing white-nose syndrome of bats.</title>
        <authorList>
            <person name="Palmer J.M."/>
            <person name="Drees K.P."/>
            <person name="Foster J.T."/>
            <person name="Lindner D.L."/>
        </authorList>
    </citation>
    <scope>NUCLEOTIDE SEQUENCE [LARGE SCALE GENOMIC DNA]</scope>
    <source>
        <strain evidence="5">UAMH 10579</strain>
    </source>
</reference>
<feature type="region of interest" description="Disordered" evidence="2">
    <location>
        <begin position="581"/>
        <end position="643"/>
    </location>
</feature>
<dbReference type="CDD" id="cd00009">
    <property type="entry name" value="AAA"/>
    <property type="match status" value="1"/>
</dbReference>
<dbReference type="Pfam" id="PF00023">
    <property type="entry name" value="Ank"/>
    <property type="match status" value="1"/>
</dbReference>
<feature type="region of interest" description="Disordered" evidence="2">
    <location>
        <begin position="1"/>
        <end position="134"/>
    </location>
</feature>
<feature type="repeat" description="ANK" evidence="1">
    <location>
        <begin position="1760"/>
        <end position="1792"/>
    </location>
</feature>
<dbReference type="Proteomes" id="UP000091956">
    <property type="component" value="Unassembled WGS sequence"/>
</dbReference>
<feature type="compositionally biased region" description="Basic and acidic residues" evidence="2">
    <location>
        <begin position="761"/>
        <end position="776"/>
    </location>
</feature>
<proteinExistence type="predicted"/>
<dbReference type="GO" id="GO:0003677">
    <property type="term" value="F:DNA binding"/>
    <property type="evidence" value="ECO:0007669"/>
    <property type="project" value="TreeGrafter"/>
</dbReference>
<protein>
    <recommendedName>
        <fullName evidence="3">AAA+ ATPase domain-containing protein</fullName>
    </recommendedName>
</protein>
<dbReference type="EMBL" id="KV460210">
    <property type="protein sequence ID" value="OBU00056.2"/>
    <property type="molecule type" value="Genomic_DNA"/>
</dbReference>